<protein>
    <recommendedName>
        <fullName evidence="4">DUF2630 family protein</fullName>
    </recommendedName>
</protein>
<dbReference type="OrthoDB" id="7376174at2"/>
<dbReference type="AlphaFoldDB" id="I0V1A7"/>
<feature type="region of interest" description="Disordered" evidence="1">
    <location>
        <begin position="63"/>
        <end position="84"/>
    </location>
</feature>
<dbReference type="HOGENOM" id="CLU_175454_0_0_11"/>
<reference evidence="2 3" key="1">
    <citation type="submission" date="2012-01" db="EMBL/GenBank/DDBJ databases">
        <title>Improved High-Quality Draft sequence of Saccharomonospora xinjiangensis XJ-54.</title>
        <authorList>
            <consortium name="US DOE Joint Genome Institute"/>
            <person name="Lucas S."/>
            <person name="Han J."/>
            <person name="Lapidus A."/>
            <person name="Cheng J.-F."/>
            <person name="Goodwin L."/>
            <person name="Pitluck S."/>
            <person name="Peters L."/>
            <person name="Mikhailova N."/>
            <person name="Teshima H."/>
            <person name="Detter J.C."/>
            <person name="Han C."/>
            <person name="Tapia R."/>
            <person name="Land M."/>
            <person name="Hauser L."/>
            <person name="Kyrpides N."/>
            <person name="Ivanova N."/>
            <person name="Pagani I."/>
            <person name="Brambilla E.-M."/>
            <person name="Klenk H.-P."/>
            <person name="Woyke T."/>
        </authorList>
    </citation>
    <scope>NUCLEOTIDE SEQUENCE [LARGE SCALE GENOMIC DNA]</scope>
    <source>
        <strain evidence="2 3">XJ-54</strain>
    </source>
</reference>
<dbReference type="Pfam" id="PF10944">
    <property type="entry name" value="DUF2630"/>
    <property type="match status" value="1"/>
</dbReference>
<name>I0V1A7_9PSEU</name>
<proteinExistence type="predicted"/>
<organism evidence="2 3">
    <name type="scientific">Saccharomonospora xinjiangensis XJ-54</name>
    <dbReference type="NCBI Taxonomy" id="882086"/>
    <lineage>
        <taxon>Bacteria</taxon>
        <taxon>Bacillati</taxon>
        <taxon>Actinomycetota</taxon>
        <taxon>Actinomycetes</taxon>
        <taxon>Pseudonocardiales</taxon>
        <taxon>Pseudonocardiaceae</taxon>
        <taxon>Saccharomonospora</taxon>
    </lineage>
</organism>
<dbReference type="STRING" id="882086.SacxiDRAFT_1666"/>
<sequence length="84" mass="9734">MANTEHTDDPLARIDRLIAEERELRGRATGEGLGEEDRRRLADLEQRLDQCWDLLRQRRANAEFGVDPDQAKARPVSEVESYQQ</sequence>
<keyword evidence="3" id="KW-1185">Reference proteome</keyword>
<dbReference type="EMBL" id="JH636049">
    <property type="protein sequence ID" value="EID53910.1"/>
    <property type="molecule type" value="Genomic_DNA"/>
</dbReference>
<dbReference type="InterPro" id="IPR020311">
    <property type="entry name" value="Uncharacterised_Rv0898c"/>
</dbReference>
<evidence type="ECO:0000313" key="3">
    <source>
        <dbReference type="Proteomes" id="UP000004691"/>
    </source>
</evidence>
<evidence type="ECO:0000313" key="2">
    <source>
        <dbReference type="EMBL" id="EID53910.1"/>
    </source>
</evidence>
<accession>I0V1A7</accession>
<evidence type="ECO:0000256" key="1">
    <source>
        <dbReference type="SAM" id="MobiDB-lite"/>
    </source>
</evidence>
<dbReference type="RefSeq" id="WP_006238062.1">
    <property type="nucleotide sequence ID" value="NZ_JH636049.1"/>
</dbReference>
<dbReference type="Proteomes" id="UP000004691">
    <property type="component" value="Unassembled WGS sequence"/>
</dbReference>
<gene>
    <name evidence="2" type="ORF">SacxiDRAFT_1666</name>
</gene>
<dbReference type="eggNOG" id="ENOG5032YIY">
    <property type="taxonomic scope" value="Bacteria"/>
</dbReference>
<evidence type="ECO:0008006" key="4">
    <source>
        <dbReference type="Google" id="ProtNLM"/>
    </source>
</evidence>